<evidence type="ECO:0000313" key="3">
    <source>
        <dbReference type="EMBL" id="KAL3849373.1"/>
    </source>
</evidence>
<sequence length="222" mass="24213">MAFNASSSPLTPSPNTVSAVSKNPLNNYPPRQYPPLLPTPNNFGPRPPSIPAFKRKDRPFCLHCNLAGHTKDTCYKLHGYPLATDPTFRGLFRNTNQIASSIPPQPSTNLQGFFQGLSSDQYNSLASRLATHLPSGQLSNNNTSSFNVTSTSGICSSSSNLEFTFDNNTWLLDSRATNHICNNISIMHSVLPCTNVSVTLPNNTSFLVTKIGIIYLGVFNFS</sequence>
<accession>A0ABD3ULT8</accession>
<organism evidence="3 4">
    <name type="scientific">Penstemon smallii</name>
    <dbReference type="NCBI Taxonomy" id="265156"/>
    <lineage>
        <taxon>Eukaryota</taxon>
        <taxon>Viridiplantae</taxon>
        <taxon>Streptophyta</taxon>
        <taxon>Embryophyta</taxon>
        <taxon>Tracheophyta</taxon>
        <taxon>Spermatophyta</taxon>
        <taxon>Magnoliopsida</taxon>
        <taxon>eudicotyledons</taxon>
        <taxon>Gunneridae</taxon>
        <taxon>Pentapetalae</taxon>
        <taxon>asterids</taxon>
        <taxon>lamiids</taxon>
        <taxon>Lamiales</taxon>
        <taxon>Plantaginaceae</taxon>
        <taxon>Cheloneae</taxon>
        <taxon>Penstemon</taxon>
    </lineage>
</organism>
<dbReference type="PANTHER" id="PTHR34222">
    <property type="entry name" value="GAG_PRE-INTEGRS DOMAIN-CONTAINING PROTEIN"/>
    <property type="match status" value="1"/>
</dbReference>
<protein>
    <recommendedName>
        <fullName evidence="2">Retrovirus-related Pol polyprotein from transposon TNT 1-94-like beta-barrel domain-containing protein</fullName>
    </recommendedName>
</protein>
<proteinExistence type="predicted"/>
<dbReference type="EMBL" id="JBJXBP010000001">
    <property type="protein sequence ID" value="KAL3849373.1"/>
    <property type="molecule type" value="Genomic_DNA"/>
</dbReference>
<feature type="region of interest" description="Disordered" evidence="1">
    <location>
        <begin position="1"/>
        <end position="50"/>
    </location>
</feature>
<dbReference type="Pfam" id="PF22936">
    <property type="entry name" value="Pol_BBD"/>
    <property type="match status" value="1"/>
</dbReference>
<keyword evidence="4" id="KW-1185">Reference proteome</keyword>
<evidence type="ECO:0000256" key="1">
    <source>
        <dbReference type="SAM" id="MobiDB-lite"/>
    </source>
</evidence>
<dbReference type="InterPro" id="IPR054722">
    <property type="entry name" value="PolX-like_BBD"/>
</dbReference>
<feature type="compositionally biased region" description="Polar residues" evidence="1">
    <location>
        <begin position="1"/>
        <end position="21"/>
    </location>
</feature>
<dbReference type="AlphaFoldDB" id="A0ABD3ULT8"/>
<name>A0ABD3ULT8_9LAMI</name>
<comment type="caution">
    <text evidence="3">The sequence shown here is derived from an EMBL/GenBank/DDBJ whole genome shotgun (WGS) entry which is preliminary data.</text>
</comment>
<reference evidence="3 4" key="1">
    <citation type="submission" date="2024-12" db="EMBL/GenBank/DDBJ databases">
        <title>The unique morphological basis and parallel evolutionary history of personate flowers in Penstemon.</title>
        <authorList>
            <person name="Depatie T.H."/>
            <person name="Wessinger C.A."/>
        </authorList>
    </citation>
    <scope>NUCLEOTIDE SEQUENCE [LARGE SCALE GENOMIC DNA]</scope>
    <source>
        <strain evidence="3">WTNN_2</strain>
        <tissue evidence="3">Leaf</tissue>
    </source>
</reference>
<gene>
    <name evidence="3" type="ORF">ACJIZ3_011255</name>
</gene>
<dbReference type="Proteomes" id="UP001634393">
    <property type="component" value="Unassembled WGS sequence"/>
</dbReference>
<evidence type="ECO:0000259" key="2">
    <source>
        <dbReference type="Pfam" id="PF22936"/>
    </source>
</evidence>
<dbReference type="PANTHER" id="PTHR34222:SF79">
    <property type="entry name" value="RETROVIRUS-RELATED POL POLYPROTEIN FROM TRANSPOSON TNT 1-94"/>
    <property type="match status" value="1"/>
</dbReference>
<evidence type="ECO:0000313" key="4">
    <source>
        <dbReference type="Proteomes" id="UP001634393"/>
    </source>
</evidence>
<feature type="domain" description="Retrovirus-related Pol polyprotein from transposon TNT 1-94-like beta-barrel" evidence="2">
    <location>
        <begin position="170"/>
        <end position="218"/>
    </location>
</feature>